<organism evidence="4 5">
    <name type="scientific">Nitratireductor arenosus</name>
    <dbReference type="NCBI Taxonomy" id="2682096"/>
    <lineage>
        <taxon>Bacteria</taxon>
        <taxon>Pseudomonadati</taxon>
        <taxon>Pseudomonadota</taxon>
        <taxon>Alphaproteobacteria</taxon>
        <taxon>Hyphomicrobiales</taxon>
        <taxon>Phyllobacteriaceae</taxon>
        <taxon>Nitratireductor</taxon>
    </lineage>
</organism>
<evidence type="ECO:0000256" key="1">
    <source>
        <dbReference type="ARBA" id="ARBA00004275"/>
    </source>
</evidence>
<dbReference type="PANTHER" id="PTHR43684">
    <property type="match status" value="1"/>
</dbReference>
<evidence type="ECO:0000313" key="4">
    <source>
        <dbReference type="EMBL" id="MVA98773.1"/>
    </source>
</evidence>
<dbReference type="NCBIfam" id="NF004681">
    <property type="entry name" value="PRK06023.1"/>
    <property type="match status" value="1"/>
</dbReference>
<name>A0A844QL81_9HYPH</name>
<sequence>MSEHIEIERRGPVQAIRMNRPDKKNAITRSMYAAMARALTEGDADPAVRVHVLLGVPGAFSSGNDLQDFMAVAMGGNGGMEVYDFLIALAQSQKPLVSAVDGVAVGIGTTINLHCDLTFATPRTEFRTPFVDLGLVPEAGSSLLAPAVLGRQQAFALLGLGEGFSAERARAAGLIYAVVGEDEVEAAAFAAADAIAAKPPEALKIARDLMRGSREQVVARIKEEGTHFRARLKSDEARAAFVAFMNRKKAG</sequence>
<dbReference type="EMBL" id="WPHG01000003">
    <property type="protein sequence ID" value="MVA98773.1"/>
    <property type="molecule type" value="Genomic_DNA"/>
</dbReference>
<evidence type="ECO:0000256" key="2">
    <source>
        <dbReference type="ARBA" id="ARBA00023140"/>
    </source>
</evidence>
<gene>
    <name evidence="4" type="ORF">GN330_16115</name>
</gene>
<proteinExistence type="predicted"/>
<reference evidence="4 5" key="1">
    <citation type="submission" date="2019-12" db="EMBL/GenBank/DDBJ databases">
        <title>Nitratireductor arenosus sp. nov., Isolated from sea sand, Jeju island, South Korea.</title>
        <authorList>
            <person name="Kim W."/>
        </authorList>
    </citation>
    <scope>NUCLEOTIDE SEQUENCE [LARGE SCALE GENOMIC DNA]</scope>
    <source>
        <strain evidence="4 5">CAU 1489</strain>
    </source>
</reference>
<dbReference type="InterPro" id="IPR051053">
    <property type="entry name" value="ECH/Chromodomain_protein"/>
</dbReference>
<protein>
    <submittedName>
        <fullName evidence="4">Crotonase/enoyl-CoA hydratase family protein</fullName>
    </submittedName>
</protein>
<dbReference type="InterPro" id="IPR029045">
    <property type="entry name" value="ClpP/crotonase-like_dom_sf"/>
</dbReference>
<dbReference type="PANTHER" id="PTHR43684:SF1">
    <property type="entry name" value="ENOYL-COA DELTA ISOMERASE 2"/>
    <property type="match status" value="1"/>
</dbReference>
<dbReference type="Proteomes" id="UP000463224">
    <property type="component" value="Unassembled WGS sequence"/>
</dbReference>
<keyword evidence="5" id="KW-1185">Reference proteome</keyword>
<dbReference type="AlphaFoldDB" id="A0A844QL81"/>
<dbReference type="Pfam" id="PF00378">
    <property type="entry name" value="ECH_1"/>
    <property type="match status" value="1"/>
</dbReference>
<comment type="caution">
    <text evidence="4">The sequence shown here is derived from an EMBL/GenBank/DDBJ whole genome shotgun (WGS) entry which is preliminary data.</text>
</comment>
<accession>A0A844QL81</accession>
<dbReference type="RefSeq" id="WP_156713671.1">
    <property type="nucleotide sequence ID" value="NZ_WPHG01000003.1"/>
</dbReference>
<dbReference type="Gene3D" id="3.90.226.10">
    <property type="entry name" value="2-enoyl-CoA Hydratase, Chain A, domain 1"/>
    <property type="match status" value="1"/>
</dbReference>
<comment type="subcellular location">
    <subcellularLocation>
        <location evidence="1">Peroxisome</location>
    </subcellularLocation>
</comment>
<dbReference type="InterPro" id="IPR001753">
    <property type="entry name" value="Enoyl-CoA_hydra/iso"/>
</dbReference>
<evidence type="ECO:0000313" key="5">
    <source>
        <dbReference type="Proteomes" id="UP000463224"/>
    </source>
</evidence>
<keyword evidence="2" id="KW-0576">Peroxisome</keyword>
<dbReference type="GO" id="GO:0004165">
    <property type="term" value="F:delta(3)-delta(2)-enoyl-CoA isomerase activity"/>
    <property type="evidence" value="ECO:0007669"/>
    <property type="project" value="UniProtKB-ARBA"/>
</dbReference>
<dbReference type="CDD" id="cd06558">
    <property type="entry name" value="crotonase-like"/>
    <property type="match status" value="1"/>
</dbReference>
<evidence type="ECO:0000256" key="3">
    <source>
        <dbReference type="ARBA" id="ARBA00023235"/>
    </source>
</evidence>
<dbReference type="SUPFAM" id="SSF52096">
    <property type="entry name" value="ClpP/crotonase"/>
    <property type="match status" value="1"/>
</dbReference>
<keyword evidence="3" id="KW-0413">Isomerase</keyword>